<dbReference type="Gene3D" id="3.40.50.300">
    <property type="entry name" value="P-loop containing nucleotide triphosphate hydrolases"/>
    <property type="match status" value="1"/>
</dbReference>
<sequence>MTRVLNLLGCALPEDLIGPNLGNDQGHWESSVVVALNDEILAAAGSSWDDWAALNPDWRASPLRGEAVDKATEIVRQHGRIGPLFVMKDPRVSKLADIWLEACDAAEVSPAMVIALRNPVEVSSSLERRDLMTPAYGHLLWLRYMLDVEHYSRGRKRVVCRFDQLLGNWSAVVEQIRSGTGLCFPRNSPLVHNEIDQFIDTRGRHHEVRTDFVTDNPNLSTWLRQTYVILHKWSLDGEDASDFAELDAIRSAFDESAPAFSRLILPGSHSGLAGSGQRLKLELEEQLDHARMASAEASRVTHDSMARLQEAQSREEMLGVQLQERAQLVQQLESEISALHAEVAQAQGLAATVEQLQAIESQLRAQIAEFQHAAETAQIAEAGERDARAQAEQQIAAFEQAVEAMQQEQAAERGAREQAEQQLKALKATAKELETQQLQSITRVEELEWLLGEANHFRERDRETWEQAEQQLKAQQGQSAARIGELEHRLAEASERQEGERAVHARTEEELVRALESLSQAREELGDVASRLATAESALIQRREELAQLWEEIQSSRMALAEMGTLRQELTAQEATLAATRETLLRLKAEQQAALRAEEAARAELTKETQARCVAQAQLDLVSEQLSDAQWKRDREAEVELAARSAAERQLEARFSEVALLTKLLRDVTAERDTARTEALGAQQTENTLTLLLQKRDEDVALAEVARRAAERELSGHFSEVTKLTQMLREVTAELDATRALAQAGRQAKGELTESLLKRDEQVGAAEVVRGRAERQLADHASEATRLSQQSREAIVELADAKGRPGHRGENELTELLQKRDEQVGAAEAARSVAERQLSARFAEIATLTKLLRDSSVETDASKAQSQWLRRVNAVTSDFPRWWIFMPANWRRRHEHARYTRKGLFDAEKYLRLYPDVAASGMDPLKHYILHGMDENRRNPV</sequence>
<dbReference type="EMBL" id="JAOCKX010000008">
    <property type="protein sequence ID" value="MDH2131067.1"/>
    <property type="molecule type" value="Genomic_DNA"/>
</dbReference>
<evidence type="ECO:0000313" key="2">
    <source>
        <dbReference type="EMBL" id="MDH2131067.1"/>
    </source>
</evidence>
<evidence type="ECO:0000256" key="1">
    <source>
        <dbReference type="SAM" id="Coils"/>
    </source>
</evidence>
<gene>
    <name evidence="2" type="ORF">N5J77_08020</name>
</gene>
<evidence type="ECO:0000313" key="3">
    <source>
        <dbReference type="Proteomes" id="UP001162318"/>
    </source>
</evidence>
<comment type="caution">
    <text evidence="2">The sequence shown here is derived from an EMBL/GenBank/DDBJ whole genome shotgun (WGS) entry which is preliminary data.</text>
</comment>
<feature type="coiled-coil region" evidence="1">
    <location>
        <begin position="322"/>
        <end position="436"/>
    </location>
</feature>
<dbReference type="Proteomes" id="UP001162318">
    <property type="component" value="Unassembled WGS sequence"/>
</dbReference>
<dbReference type="RefSeq" id="WP_099234173.1">
    <property type="nucleotide sequence ID" value="NZ_JAOCKX010000008.1"/>
</dbReference>
<keyword evidence="1" id="KW-0175">Coiled coil</keyword>
<reference evidence="2" key="1">
    <citation type="submission" date="2022-09" db="EMBL/GenBank/DDBJ databases">
        <title>Intensive care unit water sources are persistently colonized with multi-drug resistant bacteria and are the site of extensive horizontal gene transfer of antibiotic resistance genes.</title>
        <authorList>
            <person name="Diorio-Toth L."/>
        </authorList>
    </citation>
    <scope>NUCLEOTIDE SEQUENCE</scope>
    <source>
        <strain evidence="2">GD03659</strain>
    </source>
</reference>
<feature type="coiled-coil region" evidence="1">
    <location>
        <begin position="570"/>
        <end position="608"/>
    </location>
</feature>
<feature type="coiled-coil region" evidence="1">
    <location>
        <begin position="504"/>
        <end position="538"/>
    </location>
</feature>
<dbReference type="SUPFAM" id="SSF52540">
    <property type="entry name" value="P-loop containing nucleoside triphosphate hydrolases"/>
    <property type="match status" value="1"/>
</dbReference>
<dbReference type="AlphaFoldDB" id="A0AA43BBN8"/>
<protein>
    <submittedName>
        <fullName evidence="2">Uncharacterized protein</fullName>
    </submittedName>
</protein>
<dbReference type="InterPro" id="IPR027417">
    <property type="entry name" value="P-loop_NTPase"/>
</dbReference>
<proteinExistence type="predicted"/>
<name>A0AA43BBN8_SPHYA</name>
<accession>A0AA43BBN8</accession>
<organism evidence="2 3">
    <name type="scientific">Sphingobium yanoikuyae</name>
    <name type="common">Sphingomonas yanoikuyae</name>
    <dbReference type="NCBI Taxonomy" id="13690"/>
    <lineage>
        <taxon>Bacteria</taxon>
        <taxon>Pseudomonadati</taxon>
        <taxon>Pseudomonadota</taxon>
        <taxon>Alphaproteobacteria</taxon>
        <taxon>Sphingomonadales</taxon>
        <taxon>Sphingomonadaceae</taxon>
        <taxon>Sphingobium</taxon>
    </lineage>
</organism>